<comment type="caution">
    <text evidence="2">The sequence shown here is derived from an EMBL/GenBank/DDBJ whole genome shotgun (WGS) entry which is preliminary data.</text>
</comment>
<dbReference type="EMBL" id="LGRX02029715">
    <property type="protein sequence ID" value="KAK3246536.1"/>
    <property type="molecule type" value="Genomic_DNA"/>
</dbReference>
<evidence type="ECO:0000313" key="2">
    <source>
        <dbReference type="EMBL" id="KAK3246536.1"/>
    </source>
</evidence>
<dbReference type="SUPFAM" id="SSF57414">
    <property type="entry name" value="Hairpin loop containing domain-like"/>
    <property type="match status" value="1"/>
</dbReference>
<proteinExistence type="predicted"/>
<keyword evidence="3" id="KW-1185">Reference proteome</keyword>
<name>A0AAE0C193_9CHLO</name>
<sequence>MDEDLPEEDQTQNDDGTWLRLKHIKPNTLDECKRLCYESAEHCFGVEYYKRTGRCDFFTVEPFTHLKAKRGRHCAQLTNEMEIEKLEIYDGDKEKAAGMTQMSSAHPLNVGILGGVLGLSILVAIITYQRFRTTVEPCRVNVVLENF</sequence>
<organism evidence="2 3">
    <name type="scientific">Cymbomonas tetramitiformis</name>
    <dbReference type="NCBI Taxonomy" id="36881"/>
    <lineage>
        <taxon>Eukaryota</taxon>
        <taxon>Viridiplantae</taxon>
        <taxon>Chlorophyta</taxon>
        <taxon>Pyramimonadophyceae</taxon>
        <taxon>Pyramimonadales</taxon>
        <taxon>Pyramimonadaceae</taxon>
        <taxon>Cymbomonas</taxon>
    </lineage>
</organism>
<dbReference type="AlphaFoldDB" id="A0AAE0C193"/>
<accession>A0AAE0C193</accession>
<evidence type="ECO:0000313" key="3">
    <source>
        <dbReference type="Proteomes" id="UP001190700"/>
    </source>
</evidence>
<dbReference type="Gene3D" id="3.50.4.10">
    <property type="entry name" value="Hepatocyte Growth Factor"/>
    <property type="match status" value="1"/>
</dbReference>
<keyword evidence="1" id="KW-0472">Membrane</keyword>
<evidence type="ECO:0008006" key="4">
    <source>
        <dbReference type="Google" id="ProtNLM"/>
    </source>
</evidence>
<dbReference type="Proteomes" id="UP001190700">
    <property type="component" value="Unassembled WGS sequence"/>
</dbReference>
<protein>
    <recommendedName>
        <fullName evidence="4">Apple domain-containing protein</fullName>
    </recommendedName>
</protein>
<feature type="transmembrane region" description="Helical" evidence="1">
    <location>
        <begin position="108"/>
        <end position="128"/>
    </location>
</feature>
<keyword evidence="1" id="KW-0812">Transmembrane</keyword>
<reference evidence="2 3" key="1">
    <citation type="journal article" date="2015" name="Genome Biol. Evol.">
        <title>Comparative Genomics of a Bacterivorous Green Alga Reveals Evolutionary Causalities and Consequences of Phago-Mixotrophic Mode of Nutrition.</title>
        <authorList>
            <person name="Burns J.A."/>
            <person name="Paasch A."/>
            <person name="Narechania A."/>
            <person name="Kim E."/>
        </authorList>
    </citation>
    <scope>NUCLEOTIDE SEQUENCE [LARGE SCALE GENOMIC DNA]</scope>
    <source>
        <strain evidence="2 3">PLY_AMNH</strain>
    </source>
</reference>
<gene>
    <name evidence="2" type="ORF">CYMTET_43930</name>
</gene>
<keyword evidence="1" id="KW-1133">Transmembrane helix</keyword>
<evidence type="ECO:0000256" key="1">
    <source>
        <dbReference type="SAM" id="Phobius"/>
    </source>
</evidence>